<feature type="compositionally biased region" description="Acidic residues" evidence="1">
    <location>
        <begin position="72"/>
        <end position="92"/>
    </location>
</feature>
<evidence type="ECO:0000313" key="3">
    <source>
        <dbReference type="Proteomes" id="UP001157418"/>
    </source>
</evidence>
<sequence>MITRRFGRLVYPFNNIFTKRGYSMGKVGFFTSRRTWINETVQVTVEGKTYSVGIVEYTDDWSPIHPAPFDKVEEDSEEDDIDGDEDEDEESETGGVSET</sequence>
<proteinExistence type="predicted"/>
<keyword evidence="3" id="KW-1185">Reference proteome</keyword>
<organism evidence="2 3">
    <name type="scientific">Lactuca virosa</name>
    <dbReference type="NCBI Taxonomy" id="75947"/>
    <lineage>
        <taxon>Eukaryota</taxon>
        <taxon>Viridiplantae</taxon>
        <taxon>Streptophyta</taxon>
        <taxon>Embryophyta</taxon>
        <taxon>Tracheophyta</taxon>
        <taxon>Spermatophyta</taxon>
        <taxon>Magnoliopsida</taxon>
        <taxon>eudicotyledons</taxon>
        <taxon>Gunneridae</taxon>
        <taxon>Pentapetalae</taxon>
        <taxon>asterids</taxon>
        <taxon>campanulids</taxon>
        <taxon>Asterales</taxon>
        <taxon>Asteraceae</taxon>
        <taxon>Cichorioideae</taxon>
        <taxon>Cichorieae</taxon>
        <taxon>Lactucinae</taxon>
        <taxon>Lactuca</taxon>
    </lineage>
</organism>
<accession>A0AAU9NYF2</accession>
<name>A0AAU9NYF2_9ASTR</name>
<evidence type="ECO:0000313" key="2">
    <source>
        <dbReference type="EMBL" id="CAH1443033.1"/>
    </source>
</evidence>
<gene>
    <name evidence="2" type="ORF">LVIROSA_LOCUS28979</name>
</gene>
<dbReference type="Proteomes" id="UP001157418">
    <property type="component" value="Unassembled WGS sequence"/>
</dbReference>
<dbReference type="AlphaFoldDB" id="A0AAU9NYF2"/>
<comment type="caution">
    <text evidence="2">The sequence shown here is derived from an EMBL/GenBank/DDBJ whole genome shotgun (WGS) entry which is preliminary data.</text>
</comment>
<evidence type="ECO:0000256" key="1">
    <source>
        <dbReference type="SAM" id="MobiDB-lite"/>
    </source>
</evidence>
<reference evidence="2 3" key="1">
    <citation type="submission" date="2022-01" db="EMBL/GenBank/DDBJ databases">
        <authorList>
            <person name="Xiong W."/>
            <person name="Schranz E."/>
        </authorList>
    </citation>
    <scope>NUCLEOTIDE SEQUENCE [LARGE SCALE GENOMIC DNA]</scope>
</reference>
<dbReference type="EMBL" id="CAKMRJ010005412">
    <property type="protein sequence ID" value="CAH1443033.1"/>
    <property type="molecule type" value="Genomic_DNA"/>
</dbReference>
<feature type="region of interest" description="Disordered" evidence="1">
    <location>
        <begin position="63"/>
        <end position="99"/>
    </location>
</feature>
<protein>
    <submittedName>
        <fullName evidence="2">Uncharacterized protein</fullName>
    </submittedName>
</protein>